<sequence>MSISDFLQISRLLLSIHLNAVSIAIAVENLHRFTCH</sequence>
<gene>
    <name evidence="1" type="ordered locus">Cyagr_1923</name>
</gene>
<evidence type="ECO:0000313" key="2">
    <source>
        <dbReference type="Proteomes" id="UP000010388"/>
    </source>
</evidence>
<accession>K9P7W2</accession>
<dbReference type="AlphaFoldDB" id="K9P7W2"/>
<organism evidence="1 2">
    <name type="scientific">Cyanobium gracile (strain ATCC 27147 / PCC 6307)</name>
    <dbReference type="NCBI Taxonomy" id="292564"/>
    <lineage>
        <taxon>Bacteria</taxon>
        <taxon>Bacillati</taxon>
        <taxon>Cyanobacteriota</taxon>
        <taxon>Cyanophyceae</taxon>
        <taxon>Synechococcales</taxon>
        <taxon>Prochlorococcaceae</taxon>
        <taxon>Cyanobium</taxon>
    </lineage>
</organism>
<evidence type="ECO:0000313" key="1">
    <source>
        <dbReference type="EMBL" id="AFY29053.1"/>
    </source>
</evidence>
<name>K9P7W2_CYAGP</name>
<dbReference type="Proteomes" id="UP000010388">
    <property type="component" value="Chromosome"/>
</dbReference>
<dbReference type="EMBL" id="CP003495">
    <property type="protein sequence ID" value="AFY29053.1"/>
    <property type="molecule type" value="Genomic_DNA"/>
</dbReference>
<proteinExistence type="predicted"/>
<dbReference type="HOGENOM" id="CLU_3355715_0_0_3"/>
<dbReference type="KEGG" id="cgc:Cyagr_1923"/>
<reference evidence="2" key="1">
    <citation type="journal article" date="2013" name="Proc. Natl. Acad. Sci. U.S.A.">
        <title>Improving the coverage of the cyanobacterial phylum using diversity-driven genome sequencing.</title>
        <authorList>
            <person name="Shih P.M."/>
            <person name="Wu D."/>
            <person name="Latifi A."/>
            <person name="Axen S.D."/>
            <person name="Fewer D.P."/>
            <person name="Talla E."/>
            <person name="Calteau A."/>
            <person name="Cai F."/>
            <person name="Tandeau de Marsac N."/>
            <person name="Rippka R."/>
            <person name="Herdman M."/>
            <person name="Sivonen K."/>
            <person name="Coursin T."/>
            <person name="Laurent T."/>
            <person name="Goodwin L."/>
            <person name="Nolan M."/>
            <person name="Davenport K.W."/>
            <person name="Han C.S."/>
            <person name="Rubin E.M."/>
            <person name="Eisen J.A."/>
            <person name="Woyke T."/>
            <person name="Gugger M."/>
            <person name="Kerfeld C.A."/>
        </authorList>
    </citation>
    <scope>NUCLEOTIDE SEQUENCE [LARGE SCALE GENOMIC DNA]</scope>
    <source>
        <strain evidence="2">ATCC 27147 / PCC 6307</strain>
    </source>
</reference>
<protein>
    <submittedName>
        <fullName evidence="1">Uncharacterized protein</fullName>
    </submittedName>
</protein>